<dbReference type="GO" id="GO:0003824">
    <property type="term" value="F:catalytic activity"/>
    <property type="evidence" value="ECO:0007669"/>
    <property type="project" value="UniProtKB-ARBA"/>
</dbReference>
<evidence type="ECO:0000256" key="2">
    <source>
        <dbReference type="ARBA" id="ARBA00022692"/>
    </source>
</evidence>
<evidence type="ECO:0000256" key="1">
    <source>
        <dbReference type="ARBA" id="ARBA00004370"/>
    </source>
</evidence>
<dbReference type="AlphaFoldDB" id="A0A6I5RQU6"/>
<comment type="caution">
    <text evidence="6">The sequence shown here is derived from an EMBL/GenBank/DDBJ whole genome shotgun (WGS) entry which is preliminary data.</text>
</comment>
<feature type="domain" description="CHASE" evidence="5">
    <location>
        <begin position="102"/>
        <end position="161"/>
    </location>
</feature>
<keyword evidence="2" id="KW-0812">Transmembrane</keyword>
<organism evidence="6 7">
    <name type="scientific">Pseudomonas laurentiana</name>
    <dbReference type="NCBI Taxonomy" id="2364649"/>
    <lineage>
        <taxon>Bacteria</taxon>
        <taxon>Pseudomonadati</taxon>
        <taxon>Pseudomonadota</taxon>
        <taxon>Gammaproteobacteria</taxon>
        <taxon>Pseudomonadales</taxon>
        <taxon>Pseudomonadaceae</taxon>
        <taxon>Pseudomonas</taxon>
    </lineage>
</organism>
<dbReference type="Gene3D" id="3.30.450.350">
    <property type="entry name" value="CHASE domain"/>
    <property type="match status" value="1"/>
</dbReference>
<dbReference type="PROSITE" id="PS50839">
    <property type="entry name" value="CHASE"/>
    <property type="match status" value="1"/>
</dbReference>
<dbReference type="Pfam" id="PF03924">
    <property type="entry name" value="CHASE"/>
    <property type="match status" value="1"/>
</dbReference>
<dbReference type="GO" id="GO:0016020">
    <property type="term" value="C:membrane"/>
    <property type="evidence" value="ECO:0007669"/>
    <property type="project" value="UniProtKB-SubCell"/>
</dbReference>
<evidence type="ECO:0000313" key="7">
    <source>
        <dbReference type="Proteomes" id="UP000471751"/>
    </source>
</evidence>
<name>A0A6I5RQU6_9PSED</name>
<dbReference type="EMBL" id="JAAHBT010000113">
    <property type="protein sequence ID" value="NES10273.1"/>
    <property type="molecule type" value="Genomic_DNA"/>
</dbReference>
<dbReference type="SMART" id="SM01079">
    <property type="entry name" value="CHASE"/>
    <property type="match status" value="1"/>
</dbReference>
<comment type="subcellular location">
    <subcellularLocation>
        <location evidence="1">Membrane</location>
    </subcellularLocation>
</comment>
<evidence type="ECO:0000313" key="6">
    <source>
        <dbReference type="EMBL" id="NES10273.1"/>
    </source>
</evidence>
<keyword evidence="7" id="KW-1185">Reference proteome</keyword>
<dbReference type="InterPro" id="IPR042240">
    <property type="entry name" value="CHASE_sf"/>
</dbReference>
<proteinExistence type="predicted"/>
<protein>
    <recommendedName>
        <fullName evidence="5">CHASE domain-containing protein</fullName>
    </recommendedName>
</protein>
<evidence type="ECO:0000256" key="3">
    <source>
        <dbReference type="ARBA" id="ARBA00022989"/>
    </source>
</evidence>
<dbReference type="InterPro" id="IPR006189">
    <property type="entry name" value="CHASE_dom"/>
</dbReference>
<keyword evidence="3" id="KW-1133">Transmembrane helix</keyword>
<accession>A0A6I5RQU6</accession>
<sequence length="223" mass="23988">MPLFRLLPIGFAVVGIGLSVTLGHLDVQRQESELMGNASARLSGLRAGLEAQLRTAFGETEGIAQLISADGTITPEHFHDMARQAIASVPYIRHIAVAPADVVADVFPLEGNQRILGLDYRTLPTQYPMLQRARENHRAVLAGPIDLYQGGRGLIYRRPVFVGGLSSTPIGAISRSLPIPTACSTPRVWIKTVRLSWPCGAWTVVVKTARSFGGKPSCLASPV</sequence>
<reference evidence="6 7" key="1">
    <citation type="submission" date="2020-02" db="EMBL/GenBank/DDBJ databases">
        <title>Broccoli isolated Pseudomonas sp.</title>
        <authorList>
            <person name="Fujikawa T."/>
            <person name="Sawada H."/>
        </authorList>
    </citation>
    <scope>NUCLEOTIDE SEQUENCE [LARGE SCALE GENOMIC DNA]</scope>
    <source>
        <strain evidence="6 7">JCM 32154</strain>
    </source>
</reference>
<dbReference type="GO" id="GO:0007165">
    <property type="term" value="P:signal transduction"/>
    <property type="evidence" value="ECO:0007669"/>
    <property type="project" value="UniProtKB-ARBA"/>
</dbReference>
<gene>
    <name evidence="6" type="ORF">G3O07_11845</name>
</gene>
<keyword evidence="4" id="KW-0472">Membrane</keyword>
<evidence type="ECO:0000256" key="4">
    <source>
        <dbReference type="ARBA" id="ARBA00023136"/>
    </source>
</evidence>
<dbReference type="Proteomes" id="UP000471751">
    <property type="component" value="Unassembled WGS sequence"/>
</dbReference>
<evidence type="ECO:0000259" key="5">
    <source>
        <dbReference type="PROSITE" id="PS50839"/>
    </source>
</evidence>